<feature type="repeat" description="Solcar" evidence="4">
    <location>
        <begin position="99"/>
        <end position="183"/>
    </location>
</feature>
<evidence type="ECO:0000256" key="5">
    <source>
        <dbReference type="RuleBase" id="RU000488"/>
    </source>
</evidence>
<protein>
    <submittedName>
        <fullName evidence="6">MC family transporter</fullName>
    </submittedName>
</protein>
<evidence type="ECO:0000256" key="4">
    <source>
        <dbReference type="PROSITE-ProRule" id="PRU00282"/>
    </source>
</evidence>
<dbReference type="Proteomes" id="UP000823046">
    <property type="component" value="Unassembled WGS sequence"/>
</dbReference>
<dbReference type="PROSITE" id="PS50920">
    <property type="entry name" value="SOLCAR"/>
    <property type="match status" value="3"/>
</dbReference>
<dbReference type="PANTHER" id="PTHR46982:SF1">
    <property type="entry name" value="CITRATE_OXOGLUTARATE CARRIER PROTEIN"/>
    <property type="match status" value="1"/>
</dbReference>
<reference evidence="6 7" key="1">
    <citation type="journal article" date="2020" name="bioRxiv">
        <title>Metabolic contributions of an alphaproteobacterial endosymbiont in the apicomplexan Cardiosporidium cionae.</title>
        <authorList>
            <person name="Hunter E.S."/>
            <person name="Paight C.J."/>
            <person name="Lane C.E."/>
        </authorList>
    </citation>
    <scope>NUCLEOTIDE SEQUENCE [LARGE SCALE GENOMIC DNA]</scope>
    <source>
        <strain evidence="6">ESH_2018</strain>
    </source>
</reference>
<dbReference type="InterPro" id="IPR018108">
    <property type="entry name" value="MCP_transmembrane"/>
</dbReference>
<dbReference type="EMBL" id="JADAQX010000340">
    <property type="protein sequence ID" value="KAF8820625.1"/>
    <property type="molecule type" value="Genomic_DNA"/>
</dbReference>
<dbReference type="SUPFAM" id="SSF103506">
    <property type="entry name" value="Mitochondrial carrier"/>
    <property type="match status" value="1"/>
</dbReference>
<keyword evidence="3 4" id="KW-0472">Membrane</keyword>
<accession>A0ABQ7J9E8</accession>
<evidence type="ECO:0000256" key="3">
    <source>
        <dbReference type="ARBA" id="ARBA00023136"/>
    </source>
</evidence>
<gene>
    <name evidence="6" type="ORF">IE077_002988</name>
</gene>
<evidence type="ECO:0000256" key="2">
    <source>
        <dbReference type="ARBA" id="ARBA00022692"/>
    </source>
</evidence>
<comment type="subcellular location">
    <subcellularLocation>
        <location evidence="1">Membrane</location>
        <topology evidence="1">Multi-pass membrane protein</topology>
    </subcellularLocation>
</comment>
<dbReference type="PANTHER" id="PTHR46982">
    <property type="entry name" value="CITRATE/OXOGLUTARATE CARRIER PROTEIN"/>
    <property type="match status" value="1"/>
</dbReference>
<dbReference type="InterPro" id="IPR023395">
    <property type="entry name" value="MCP_dom_sf"/>
</dbReference>
<proteinExistence type="inferred from homology"/>
<evidence type="ECO:0000313" key="7">
    <source>
        <dbReference type="Proteomes" id="UP000823046"/>
    </source>
</evidence>
<dbReference type="InterPro" id="IPR053017">
    <property type="entry name" value="Mito_Cit/Oxoglu_Carrier"/>
</dbReference>
<keyword evidence="2 4" id="KW-0812">Transmembrane</keyword>
<sequence>MSPPPSSGKASWKDLMNGGILQCAEAATLGMPFEVWKTRMGRFRNENTLQSFVNVYKRGGVFSYWQGLSPKLVESATKGAVLLYTKEGILRFMRSFEFNETLSGFAAGAGGGICQTVVMSPCTFLVTAAVTSNDKNVSIIQKSIEVWKRHGIRGFYPGASAIAFRQATNWASRQGFTEFIRTRLKISLHKDKNAKLTIPQEALAGILGGALSTWNQPFEVARIYMQSAANEGKPKQNIVRVFSTIIKEEGSSALFKGIIPRMCLGIWQTLFMVTGAKLIQEYLPW</sequence>
<dbReference type="Pfam" id="PF00153">
    <property type="entry name" value="Mito_carr"/>
    <property type="match status" value="3"/>
</dbReference>
<feature type="repeat" description="Solcar" evidence="4">
    <location>
        <begin position="196"/>
        <end position="282"/>
    </location>
</feature>
<name>A0ABQ7J9E8_9APIC</name>
<organism evidence="6 7">
    <name type="scientific">Cardiosporidium cionae</name>
    <dbReference type="NCBI Taxonomy" id="476202"/>
    <lineage>
        <taxon>Eukaryota</taxon>
        <taxon>Sar</taxon>
        <taxon>Alveolata</taxon>
        <taxon>Apicomplexa</taxon>
        <taxon>Aconoidasida</taxon>
        <taxon>Nephromycida</taxon>
        <taxon>Cardiosporidium</taxon>
    </lineage>
</organism>
<feature type="repeat" description="Solcar" evidence="4">
    <location>
        <begin position="10"/>
        <end position="92"/>
    </location>
</feature>
<keyword evidence="5" id="KW-0813">Transport</keyword>
<dbReference type="Gene3D" id="1.50.40.10">
    <property type="entry name" value="Mitochondrial carrier domain"/>
    <property type="match status" value="1"/>
</dbReference>
<evidence type="ECO:0000313" key="6">
    <source>
        <dbReference type="EMBL" id="KAF8820625.1"/>
    </source>
</evidence>
<comment type="similarity">
    <text evidence="5">Belongs to the mitochondrial carrier (TC 2.A.29) family.</text>
</comment>
<keyword evidence="7" id="KW-1185">Reference proteome</keyword>
<evidence type="ECO:0000256" key="1">
    <source>
        <dbReference type="ARBA" id="ARBA00004141"/>
    </source>
</evidence>
<comment type="caution">
    <text evidence="6">The sequence shown here is derived from an EMBL/GenBank/DDBJ whole genome shotgun (WGS) entry which is preliminary data.</text>
</comment>